<dbReference type="AlphaFoldDB" id="H6LCC4"/>
<gene>
    <name evidence="1" type="ordered locus">Awo_c35150</name>
</gene>
<dbReference type="HOGENOM" id="CLU_2505161_0_0_9"/>
<protein>
    <submittedName>
        <fullName evidence="1">Uncharacterized protein</fullName>
    </submittedName>
</protein>
<dbReference type="STRING" id="931626.Awo_c35150"/>
<keyword evidence="2" id="KW-1185">Reference proteome</keyword>
<dbReference type="OrthoDB" id="9852398at2"/>
<dbReference type="Proteomes" id="UP000007177">
    <property type="component" value="Chromosome"/>
</dbReference>
<reference evidence="2" key="1">
    <citation type="submission" date="2011-07" db="EMBL/GenBank/DDBJ databases">
        <title>Complete genome sequence of Acetobacterium woodii.</title>
        <authorList>
            <person name="Poehlein A."/>
            <person name="Schmidt S."/>
            <person name="Kaster A.-K."/>
            <person name="Goenrich M."/>
            <person name="Vollmers J."/>
            <person name="Thuermer A."/>
            <person name="Gottschalk G."/>
            <person name="Thauer R.K."/>
            <person name="Daniel R."/>
            <person name="Mueller V."/>
        </authorList>
    </citation>
    <scope>NUCLEOTIDE SEQUENCE [LARGE SCALE GENOMIC DNA]</scope>
    <source>
        <strain evidence="2">ATCC 29683 / DSM 1030 / JCM 2381 / KCTC 1655 / WB1</strain>
    </source>
</reference>
<dbReference type="RefSeq" id="WP_014357817.1">
    <property type="nucleotide sequence ID" value="NC_016894.1"/>
</dbReference>
<dbReference type="EMBL" id="CP002987">
    <property type="protein sequence ID" value="AFA50239.1"/>
    <property type="molecule type" value="Genomic_DNA"/>
</dbReference>
<evidence type="ECO:0000313" key="2">
    <source>
        <dbReference type="Proteomes" id="UP000007177"/>
    </source>
</evidence>
<proteinExistence type="predicted"/>
<name>H6LCC4_ACEWD</name>
<accession>H6LCC4</accession>
<evidence type="ECO:0000313" key="1">
    <source>
        <dbReference type="EMBL" id="AFA50239.1"/>
    </source>
</evidence>
<reference evidence="1 2" key="2">
    <citation type="journal article" date="2012" name="PLoS ONE">
        <title>An ancient pathway combining carbon dioxide fixation with the generation and utilization of a sodium ion gradient for ATP synthesis.</title>
        <authorList>
            <person name="Poehlein A."/>
            <person name="Schmidt S."/>
            <person name="Kaster A.K."/>
            <person name="Goenrich M."/>
            <person name="Vollmers J."/>
            <person name="Thurmer A."/>
            <person name="Bertsch J."/>
            <person name="Schuchmann K."/>
            <person name="Voigt B."/>
            <person name="Hecker M."/>
            <person name="Daniel R."/>
            <person name="Thauer R.K."/>
            <person name="Gottschalk G."/>
            <person name="Muller V."/>
        </authorList>
    </citation>
    <scope>NUCLEOTIDE SEQUENCE [LARGE SCALE GENOMIC DNA]</scope>
    <source>
        <strain evidence="2">ATCC 29683 / DSM 1030 / JCM 2381 / KCTC 1655 / WB1</strain>
    </source>
</reference>
<sequence>MKIDPNKFIVEMCVGGKRSRPIDNILDIDYTVVTLRGDGEILSHEIKDVTIEYIDDNGILKTVYGSGSIFRFTKVIPQIPRKYQH</sequence>
<organism evidence="1 2">
    <name type="scientific">Acetobacterium woodii (strain ATCC 29683 / DSM 1030 / JCM 2381 / KCTC 1655 / WB1)</name>
    <dbReference type="NCBI Taxonomy" id="931626"/>
    <lineage>
        <taxon>Bacteria</taxon>
        <taxon>Bacillati</taxon>
        <taxon>Bacillota</taxon>
        <taxon>Clostridia</taxon>
        <taxon>Eubacteriales</taxon>
        <taxon>Eubacteriaceae</taxon>
        <taxon>Acetobacterium</taxon>
    </lineage>
</organism>
<dbReference type="KEGG" id="awo:Awo_c35150"/>